<sequence length="40" mass="4345">MENLDNINGKKKCPTTSCTQIGNVTSEEISPLHISSLVIE</sequence>
<protein>
    <submittedName>
        <fullName evidence="1">Uncharacterized protein</fullName>
    </submittedName>
</protein>
<reference evidence="1" key="2">
    <citation type="journal article" date="2015" name="Data Brief">
        <title>Shoot transcriptome of the giant reed, Arundo donax.</title>
        <authorList>
            <person name="Barrero R.A."/>
            <person name="Guerrero F.D."/>
            <person name="Moolhuijzen P."/>
            <person name="Goolsby J.A."/>
            <person name="Tidwell J."/>
            <person name="Bellgard S.E."/>
            <person name="Bellgard M.I."/>
        </authorList>
    </citation>
    <scope>NUCLEOTIDE SEQUENCE</scope>
    <source>
        <tissue evidence="1">Shoot tissue taken approximately 20 cm above the soil surface</tissue>
    </source>
</reference>
<dbReference type="EMBL" id="GBRH01202068">
    <property type="protein sequence ID" value="JAD95827.1"/>
    <property type="molecule type" value="Transcribed_RNA"/>
</dbReference>
<name>A0A0A9EIE2_ARUDO</name>
<organism evidence="1">
    <name type="scientific">Arundo donax</name>
    <name type="common">Giant reed</name>
    <name type="synonym">Donax arundinaceus</name>
    <dbReference type="NCBI Taxonomy" id="35708"/>
    <lineage>
        <taxon>Eukaryota</taxon>
        <taxon>Viridiplantae</taxon>
        <taxon>Streptophyta</taxon>
        <taxon>Embryophyta</taxon>
        <taxon>Tracheophyta</taxon>
        <taxon>Spermatophyta</taxon>
        <taxon>Magnoliopsida</taxon>
        <taxon>Liliopsida</taxon>
        <taxon>Poales</taxon>
        <taxon>Poaceae</taxon>
        <taxon>PACMAD clade</taxon>
        <taxon>Arundinoideae</taxon>
        <taxon>Arundineae</taxon>
        <taxon>Arundo</taxon>
    </lineage>
</organism>
<proteinExistence type="predicted"/>
<evidence type="ECO:0000313" key="1">
    <source>
        <dbReference type="EMBL" id="JAD95827.1"/>
    </source>
</evidence>
<reference evidence="1" key="1">
    <citation type="submission" date="2014-09" db="EMBL/GenBank/DDBJ databases">
        <authorList>
            <person name="Magalhaes I.L.F."/>
            <person name="Oliveira U."/>
            <person name="Santos F.R."/>
            <person name="Vidigal T.H.D.A."/>
            <person name="Brescovit A.D."/>
            <person name="Santos A.J."/>
        </authorList>
    </citation>
    <scope>NUCLEOTIDE SEQUENCE</scope>
    <source>
        <tissue evidence="1">Shoot tissue taken approximately 20 cm above the soil surface</tissue>
    </source>
</reference>
<dbReference type="AlphaFoldDB" id="A0A0A9EIE2"/>
<accession>A0A0A9EIE2</accession>